<gene>
    <name evidence="2" type="ORF">FB567DRAFT_592722</name>
</gene>
<evidence type="ECO:0000313" key="3">
    <source>
        <dbReference type="Proteomes" id="UP000813461"/>
    </source>
</evidence>
<dbReference type="SUPFAM" id="SSF48371">
    <property type="entry name" value="ARM repeat"/>
    <property type="match status" value="1"/>
</dbReference>
<dbReference type="InterPro" id="IPR016024">
    <property type="entry name" value="ARM-type_fold"/>
</dbReference>
<feature type="region of interest" description="Disordered" evidence="1">
    <location>
        <begin position="43"/>
        <end position="64"/>
    </location>
</feature>
<dbReference type="Gene3D" id="1.25.10.10">
    <property type="entry name" value="Leucine-rich Repeat Variant"/>
    <property type="match status" value="1"/>
</dbReference>
<sequence>MAPKLADIPDTWLWLGLGVFTFIAIKQVSTGLQNIRTLTEIRKPPAQHTLPHPERLPPNPKHQEDAIKTSSLLTLATSPNVDIRYSATKILCQRFYANDTARKLLLKDLNSRDDEVQHRAALAFELLCAHGVFKDNYLPSGRLRNGWRLHEPPAEMGDTNAADLRRRRREAVVIHDGEIDRPIGQEDVFMRDATGQMSSELQDAISRDEEEIWLEMGPGGQPRVLQGTLETAR</sequence>
<dbReference type="AlphaFoldDB" id="A0A8K0R792"/>
<protein>
    <submittedName>
        <fullName evidence="2">Uncharacterized protein</fullName>
    </submittedName>
</protein>
<comment type="caution">
    <text evidence="2">The sequence shown here is derived from an EMBL/GenBank/DDBJ whole genome shotgun (WGS) entry which is preliminary data.</text>
</comment>
<evidence type="ECO:0000256" key="1">
    <source>
        <dbReference type="SAM" id="MobiDB-lite"/>
    </source>
</evidence>
<dbReference type="OrthoDB" id="5385189at2759"/>
<name>A0A8K0R792_9PLEO</name>
<feature type="compositionally biased region" description="Basic and acidic residues" evidence="1">
    <location>
        <begin position="51"/>
        <end position="64"/>
    </location>
</feature>
<evidence type="ECO:0000313" key="2">
    <source>
        <dbReference type="EMBL" id="KAH7086854.1"/>
    </source>
</evidence>
<accession>A0A8K0R792</accession>
<reference evidence="2" key="1">
    <citation type="journal article" date="2021" name="Nat. Commun.">
        <title>Genetic determinants of endophytism in the Arabidopsis root mycobiome.</title>
        <authorList>
            <person name="Mesny F."/>
            <person name="Miyauchi S."/>
            <person name="Thiergart T."/>
            <person name="Pickel B."/>
            <person name="Atanasova L."/>
            <person name="Karlsson M."/>
            <person name="Huettel B."/>
            <person name="Barry K.W."/>
            <person name="Haridas S."/>
            <person name="Chen C."/>
            <person name="Bauer D."/>
            <person name="Andreopoulos W."/>
            <person name="Pangilinan J."/>
            <person name="LaButti K."/>
            <person name="Riley R."/>
            <person name="Lipzen A."/>
            <person name="Clum A."/>
            <person name="Drula E."/>
            <person name="Henrissat B."/>
            <person name="Kohler A."/>
            <person name="Grigoriev I.V."/>
            <person name="Martin F.M."/>
            <person name="Hacquard S."/>
        </authorList>
    </citation>
    <scope>NUCLEOTIDE SEQUENCE</scope>
    <source>
        <strain evidence="2">MPI-SDFR-AT-0120</strain>
    </source>
</reference>
<keyword evidence="3" id="KW-1185">Reference proteome</keyword>
<organism evidence="2 3">
    <name type="scientific">Paraphoma chrysanthemicola</name>
    <dbReference type="NCBI Taxonomy" id="798071"/>
    <lineage>
        <taxon>Eukaryota</taxon>
        <taxon>Fungi</taxon>
        <taxon>Dikarya</taxon>
        <taxon>Ascomycota</taxon>
        <taxon>Pezizomycotina</taxon>
        <taxon>Dothideomycetes</taxon>
        <taxon>Pleosporomycetidae</taxon>
        <taxon>Pleosporales</taxon>
        <taxon>Pleosporineae</taxon>
        <taxon>Phaeosphaeriaceae</taxon>
        <taxon>Paraphoma</taxon>
    </lineage>
</organism>
<dbReference type="Proteomes" id="UP000813461">
    <property type="component" value="Unassembled WGS sequence"/>
</dbReference>
<proteinExistence type="predicted"/>
<dbReference type="EMBL" id="JAGMVJ010000010">
    <property type="protein sequence ID" value="KAH7086854.1"/>
    <property type="molecule type" value="Genomic_DNA"/>
</dbReference>
<dbReference type="InterPro" id="IPR011989">
    <property type="entry name" value="ARM-like"/>
</dbReference>